<dbReference type="RefSeq" id="WP_114353638.1">
    <property type="nucleotide sequence ID" value="NZ_QPJJ01000011.1"/>
</dbReference>
<dbReference type="GO" id="GO:0160105">
    <property type="term" value="F:tRNA (adenine(22)-N1)-methyltransferase activity"/>
    <property type="evidence" value="ECO:0007669"/>
    <property type="project" value="InterPro"/>
</dbReference>
<proteinExistence type="predicted"/>
<dbReference type="InterPro" id="IPR029063">
    <property type="entry name" value="SAM-dependent_MTases_sf"/>
</dbReference>
<organism evidence="1 2">
    <name type="scientific">Saliterribacillus persicus</name>
    <dbReference type="NCBI Taxonomy" id="930114"/>
    <lineage>
        <taxon>Bacteria</taxon>
        <taxon>Bacillati</taxon>
        <taxon>Bacillota</taxon>
        <taxon>Bacilli</taxon>
        <taxon>Bacillales</taxon>
        <taxon>Bacillaceae</taxon>
        <taxon>Saliterribacillus</taxon>
    </lineage>
</organism>
<dbReference type="PANTHER" id="PTHR38451:SF1">
    <property type="entry name" value="TRNA (ADENINE(22)-N(1))-METHYLTRANSFERASE"/>
    <property type="match status" value="1"/>
</dbReference>
<sequence length="232" mass="26779">MLSKRLKVVASYLEKPIFFADIGSDHAYLPCYVCSEYYDAKAIAGEINEGPFHQAIKTVKDYGLEDRISVRKGNGLEVIEGTAVEQITIAGMGGKLITAILNERKHLLHKIDRLILQPNLDAHLIRNWLGENSYDLIDEEIIEEDGHIYEILVAIKCEYPTKYNENINESDYLFGPFLLKKKNEAFKKKWIREEEKISNILRQLEKGKEIEIEKIRAFKKRQALIKEVLNDV</sequence>
<dbReference type="Gene3D" id="3.40.50.150">
    <property type="entry name" value="Vaccinia Virus protein VP39"/>
    <property type="match status" value="1"/>
</dbReference>
<dbReference type="AlphaFoldDB" id="A0A368XFT8"/>
<accession>A0A368XFT8</accession>
<evidence type="ECO:0000313" key="2">
    <source>
        <dbReference type="Proteomes" id="UP000252585"/>
    </source>
</evidence>
<evidence type="ECO:0000313" key="1">
    <source>
        <dbReference type="EMBL" id="RCW65347.1"/>
    </source>
</evidence>
<name>A0A368XFT8_9BACI</name>
<dbReference type="SUPFAM" id="SSF53335">
    <property type="entry name" value="S-adenosyl-L-methionine-dependent methyltransferases"/>
    <property type="match status" value="1"/>
</dbReference>
<dbReference type="GO" id="GO:0032259">
    <property type="term" value="P:methylation"/>
    <property type="evidence" value="ECO:0007669"/>
    <property type="project" value="UniProtKB-KW"/>
</dbReference>
<dbReference type="EMBL" id="QPJJ01000011">
    <property type="protein sequence ID" value="RCW65347.1"/>
    <property type="molecule type" value="Genomic_DNA"/>
</dbReference>
<keyword evidence="1" id="KW-0808">Transferase</keyword>
<dbReference type="PANTHER" id="PTHR38451">
    <property type="entry name" value="TRNA (ADENINE(22)-N(1))-METHYLTRANSFERASE"/>
    <property type="match status" value="1"/>
</dbReference>
<reference evidence="1 2" key="1">
    <citation type="submission" date="2018-07" db="EMBL/GenBank/DDBJ databases">
        <title>Genomic Encyclopedia of Type Strains, Phase IV (KMG-IV): sequencing the most valuable type-strain genomes for metagenomic binning, comparative biology and taxonomic classification.</title>
        <authorList>
            <person name="Goeker M."/>
        </authorList>
    </citation>
    <scope>NUCLEOTIDE SEQUENCE [LARGE SCALE GENOMIC DNA]</scope>
    <source>
        <strain evidence="1 2">DSM 27696</strain>
    </source>
</reference>
<dbReference type="Pfam" id="PF04816">
    <property type="entry name" value="TrmK"/>
    <property type="match status" value="1"/>
</dbReference>
<keyword evidence="2" id="KW-1185">Reference proteome</keyword>
<gene>
    <name evidence="1" type="ORF">DFR57_11176</name>
</gene>
<dbReference type="InterPro" id="IPR006901">
    <property type="entry name" value="TrmK"/>
</dbReference>
<dbReference type="Gene3D" id="1.10.287.1890">
    <property type="match status" value="1"/>
</dbReference>
<protein>
    <submittedName>
        <fullName evidence="1">tRNA (Adenine22-N1)-methyltransferase</fullName>
    </submittedName>
</protein>
<comment type="caution">
    <text evidence="1">The sequence shown here is derived from an EMBL/GenBank/DDBJ whole genome shotgun (WGS) entry which is preliminary data.</text>
</comment>
<dbReference type="OrthoDB" id="5881184at2"/>
<dbReference type="PIRSF" id="PIRSF018637">
    <property type="entry name" value="TrmK"/>
    <property type="match status" value="1"/>
</dbReference>
<keyword evidence="1" id="KW-0489">Methyltransferase</keyword>
<dbReference type="Proteomes" id="UP000252585">
    <property type="component" value="Unassembled WGS sequence"/>
</dbReference>